<dbReference type="GO" id="GO:0036064">
    <property type="term" value="C:ciliary basal body"/>
    <property type="evidence" value="ECO:0007669"/>
    <property type="project" value="TreeGrafter"/>
</dbReference>
<dbReference type="SUPFAM" id="SSF69304">
    <property type="entry name" value="Tricorn protease N-terminal domain"/>
    <property type="match status" value="1"/>
</dbReference>
<keyword evidence="6" id="KW-0966">Cell projection</keyword>
<dbReference type="InterPro" id="IPR011990">
    <property type="entry name" value="TPR-like_helical_dom_sf"/>
</dbReference>
<evidence type="ECO:0000259" key="9">
    <source>
        <dbReference type="Pfam" id="PF24760"/>
    </source>
</evidence>
<dbReference type="Pfam" id="PF24762">
    <property type="entry name" value="TPR_IF140-IFT172"/>
    <property type="match status" value="2"/>
</dbReference>
<feature type="region of interest" description="Disordered" evidence="7">
    <location>
        <begin position="591"/>
        <end position="618"/>
    </location>
</feature>
<evidence type="ECO:0000256" key="5">
    <source>
        <dbReference type="ARBA" id="ARBA00023069"/>
    </source>
</evidence>
<dbReference type="PANTHER" id="PTHR15722">
    <property type="entry name" value="IFT140/172-RELATED"/>
    <property type="match status" value="1"/>
</dbReference>
<proteinExistence type="predicted"/>
<evidence type="ECO:0000256" key="7">
    <source>
        <dbReference type="SAM" id="MobiDB-lite"/>
    </source>
</evidence>
<dbReference type="InterPro" id="IPR001680">
    <property type="entry name" value="WD40_rpt"/>
</dbReference>
<dbReference type="SMART" id="SM00320">
    <property type="entry name" value="WD40"/>
    <property type="match status" value="3"/>
</dbReference>
<dbReference type="SUPFAM" id="SSF50978">
    <property type="entry name" value="WD40 repeat-like"/>
    <property type="match status" value="1"/>
</dbReference>
<dbReference type="InterPro" id="IPR015943">
    <property type="entry name" value="WD40/YVTN_repeat-like_dom_sf"/>
</dbReference>
<dbReference type="VEuPathDB" id="TriTrypDB:TvY486_1013910"/>
<dbReference type="InterPro" id="IPR036322">
    <property type="entry name" value="WD40_repeat_dom_sf"/>
</dbReference>
<feature type="domain" description="IF140/IFT172/WDR19 TPR" evidence="10">
    <location>
        <begin position="756"/>
        <end position="915"/>
    </location>
</feature>
<dbReference type="Gene3D" id="1.25.40.10">
    <property type="entry name" value="Tetratricopeptide repeat domain"/>
    <property type="match status" value="1"/>
</dbReference>
<dbReference type="InterPro" id="IPR056168">
    <property type="entry name" value="TPR_IF140/IFT172/WDR19"/>
</dbReference>
<protein>
    <recommendedName>
        <fullName evidence="12">Intraflagellar transport protein 140</fullName>
    </recommendedName>
</protein>
<evidence type="ECO:0000256" key="6">
    <source>
        <dbReference type="ARBA" id="ARBA00023273"/>
    </source>
</evidence>
<feature type="domain" description="IF140 C-terminal TPR" evidence="9">
    <location>
        <begin position="1374"/>
        <end position="1509"/>
    </location>
</feature>
<name>G0U4I4_TRYVY</name>
<dbReference type="GO" id="GO:0035721">
    <property type="term" value="P:intraciliary retrograde transport"/>
    <property type="evidence" value="ECO:0007669"/>
    <property type="project" value="TreeGrafter"/>
</dbReference>
<dbReference type="InterPro" id="IPR056156">
    <property type="entry name" value="TPR_IF140_C"/>
</dbReference>
<evidence type="ECO:0000256" key="3">
    <source>
        <dbReference type="ARBA" id="ARBA00022737"/>
    </source>
</evidence>
<feature type="compositionally biased region" description="Basic and acidic residues" evidence="7">
    <location>
        <begin position="947"/>
        <end position="968"/>
    </location>
</feature>
<feature type="domain" description="IF140/IFT172/WDR19 TPR" evidence="10">
    <location>
        <begin position="1017"/>
        <end position="1362"/>
    </location>
</feature>
<dbReference type="GO" id="GO:0005930">
    <property type="term" value="C:axoneme"/>
    <property type="evidence" value="ECO:0007669"/>
    <property type="project" value="TreeGrafter"/>
</dbReference>
<feature type="compositionally biased region" description="Acidic residues" evidence="7">
    <location>
        <begin position="591"/>
        <end position="604"/>
    </location>
</feature>
<dbReference type="PANTHER" id="PTHR15722:SF7">
    <property type="entry name" value="INTRAFLAGELLAR TRANSPORT PROTEIN 140 HOMOLOG"/>
    <property type="match status" value="1"/>
</dbReference>
<feature type="region of interest" description="Disordered" evidence="7">
    <location>
        <begin position="935"/>
        <end position="969"/>
    </location>
</feature>
<sequence>MQLYFLSNVANRGIVEAELLASHPTLPLIASVWMNPYHLLITDSEGDTVDTFTPKDAPKNAQQSDGNSKADSITCIAWHPTQPILAIGWQSGSLSLWLTSYGKPKEVVVPTTPPVEVEKALSQHADGAVVTCVWSGSGNSVLTSSKNLRAAMWALESSTANSENGGRSGDAKVVRHTLTAQWSVPTTEVVTLALSVSPLASVCGANNQRAAPVRERRASRALMIDEDDHDNSFFVACNTDKRVYVLSEEQKLAPLSTLDDPPVNILYDPVERLFVILTAAHFIVVFRVSPSLTTELLLRRKLSTPLSSATTERFTQSMHWAAPGVLAFCCGDDRVRFFDIHATQVSMDIVVVESITGCQCLLKSSSKIYGLSIAFPFIGLWSGQQIDLYTVNESTSTASLTTFITTTSPAFAIHLEGIFYVKDANRVVFANFQLVTVAQLAFTESEGSPTIVDVMGDMVVALSSGNAMRLARVVNRELRMLGPPRQLPPLGESLVVSSAKVNAQGRRVALMARHVETDQLDTRIWVYDADTDNISSYDFMLRGEVPHAVYWNTPEPNSNTIGELGYLLLACETHQVKKNDLQLQFQWSPDAEETAGDDEGEPREDSESPSTRPSADAAVASALSFGEDKSLGDVAMPDLENFAEKNCQEDNADCLSGISGVNPLANRSHHLVTLFATNKGIVVHNTVELKRYHICLVGLTIPDFLLTSVRFNGNPGKPEDYMIEQKRLRDFEGLKTEKDAAVLEALMKFSYYSAIGNMDEAYRCVQTIKSPAVWQNLAKMCVYSGRLDVASVCLAQMQDGVAACALRVARTAYPGEKDVHLATLACSLGLVRECESLLRKAKRYDLITDLLLACGKFDQAQRHACKFDRVRVYPVAYKYAQFMESFSNFDAAVMWYHNAKCFGTDVVRMYFQNGRLAELRHLVIPSSKKIDGDEVNAEATCSASGGKDGRDSGTKDNGDGIGKRRNSDDLSDTLSAISLRSELEPEAVISVEDEHSKEEKVNDSERVRASLERLFMHNPELLVWWAKHSERRKKFSDALKFYTLARDTYNIVRLMCADTPPQIEEAVGIVDGEISKSIEQANAIATRSGATASSSTPEPVGAAFFVGKHYDSAGDVSRALKYYEAAGAWRSAAKLAKSRQMVDELFVIAQKSEDVQLMHDCAIYLELQNAHSKAVELYHAVGDIQKAIQVCIKGGLYDTMHRISSTLDAESDSEVFLQMASHFIDSGHHTKAAEMYVFAKQFTSALNLCVENGVALTDEMAEAITADASCRNMTPEQRNELERQIASIARDQGNWNLACKKYTQIGERVKAMKMLMRGGDVKKVIFFANHSRSIEIYTLAGNFLQSQNWHTDSNIHKHIILFYTRSKAFSNLVSYVGNYAQLQIDENRNYYEAWRVIDECIGQLEHNHAASNHDSSFMGKLEGLRSRRDVIALVVKALKLLSDTAKDEAKANEFISVCSDLIMRSRPNHQDHAEITSAIRIGDIFALLVRHYQENMNSPKEALRVIEGMIKHNVEPQFFVERELLETVCKSNGRKVAEFIGDGLAGGSGKEADDGNGDGEVF</sequence>
<dbReference type="Pfam" id="PF24760">
    <property type="entry name" value="TPR_IF140_C"/>
    <property type="match status" value="1"/>
</dbReference>
<keyword evidence="3" id="KW-0677">Repeat</keyword>
<evidence type="ECO:0000259" key="8">
    <source>
        <dbReference type="Pfam" id="PF23385"/>
    </source>
</evidence>
<dbReference type="Gene3D" id="1.25.40.470">
    <property type="match status" value="1"/>
</dbReference>
<accession>G0U4I4</accession>
<comment type="subcellular location">
    <subcellularLocation>
        <location evidence="1">Cell projection</location>
        <location evidence="1">Cilium</location>
    </subcellularLocation>
</comment>
<dbReference type="GO" id="GO:0030991">
    <property type="term" value="C:intraciliary transport particle A"/>
    <property type="evidence" value="ECO:0007669"/>
    <property type="project" value="TreeGrafter"/>
</dbReference>
<dbReference type="EMBL" id="HE573026">
    <property type="protein sequence ID" value="CCC52348.1"/>
    <property type="molecule type" value="Genomic_DNA"/>
</dbReference>
<reference evidence="11" key="1">
    <citation type="journal article" date="2012" name="Proc. Natl. Acad. Sci. U.S.A.">
        <title>Antigenic diversity is generated by distinct evolutionary mechanisms in African trypanosome species.</title>
        <authorList>
            <person name="Jackson A.P."/>
            <person name="Berry A."/>
            <person name="Aslett M."/>
            <person name="Allison H.C."/>
            <person name="Burton P."/>
            <person name="Vavrova-Anderson J."/>
            <person name="Brown R."/>
            <person name="Browne H."/>
            <person name="Corton N."/>
            <person name="Hauser H."/>
            <person name="Gamble J."/>
            <person name="Gilderthorp R."/>
            <person name="Marcello L."/>
            <person name="McQuillan J."/>
            <person name="Otto T.D."/>
            <person name="Quail M.A."/>
            <person name="Sanders M.J."/>
            <person name="van Tonder A."/>
            <person name="Ginger M.L."/>
            <person name="Field M.C."/>
            <person name="Barry J.D."/>
            <person name="Hertz-Fowler C."/>
            <person name="Berriman M."/>
        </authorList>
    </citation>
    <scope>NUCLEOTIDE SEQUENCE</scope>
    <source>
        <strain evidence="11">Y486</strain>
    </source>
</reference>
<evidence type="ECO:0000259" key="10">
    <source>
        <dbReference type="Pfam" id="PF24762"/>
    </source>
</evidence>
<keyword evidence="4" id="KW-0802">TPR repeat</keyword>
<dbReference type="InterPro" id="IPR056155">
    <property type="entry name" value="Beta-prop_IFT140_2nd"/>
</dbReference>
<organism evidence="11">
    <name type="scientific">Trypanosoma vivax (strain Y486)</name>
    <dbReference type="NCBI Taxonomy" id="1055687"/>
    <lineage>
        <taxon>Eukaryota</taxon>
        <taxon>Discoba</taxon>
        <taxon>Euglenozoa</taxon>
        <taxon>Kinetoplastea</taxon>
        <taxon>Metakinetoplastina</taxon>
        <taxon>Trypanosomatida</taxon>
        <taxon>Trypanosomatidae</taxon>
        <taxon>Trypanosoma</taxon>
        <taxon>Duttonella</taxon>
    </lineage>
</organism>
<evidence type="ECO:0000256" key="4">
    <source>
        <dbReference type="ARBA" id="ARBA00022803"/>
    </source>
</evidence>
<evidence type="ECO:0000313" key="11">
    <source>
        <dbReference type="EMBL" id="CCC52348.1"/>
    </source>
</evidence>
<dbReference type="FunFam" id="1.25.40.470:FF:000031">
    <property type="entry name" value="Uncharacterized protein TCIL3000_10_12370"/>
    <property type="match status" value="1"/>
</dbReference>
<gene>
    <name evidence="11" type="ORF">TVY486_1013910</name>
</gene>
<feature type="domain" description="IFT140 second beta-propeller" evidence="8">
    <location>
        <begin position="340"/>
        <end position="540"/>
    </location>
</feature>
<dbReference type="Gene3D" id="2.130.10.10">
    <property type="entry name" value="YVTN repeat-like/Quinoprotein amine dehydrogenase"/>
    <property type="match status" value="1"/>
</dbReference>
<dbReference type="Pfam" id="PF23385">
    <property type="entry name" value="Beta-prop_IFT140_2nd"/>
    <property type="match status" value="1"/>
</dbReference>
<keyword evidence="5" id="KW-0969">Cilium</keyword>
<keyword evidence="2" id="KW-0853">WD repeat</keyword>
<evidence type="ECO:0000256" key="1">
    <source>
        <dbReference type="ARBA" id="ARBA00004138"/>
    </source>
</evidence>
<evidence type="ECO:0000256" key="2">
    <source>
        <dbReference type="ARBA" id="ARBA00022574"/>
    </source>
</evidence>
<evidence type="ECO:0008006" key="12">
    <source>
        <dbReference type="Google" id="ProtNLM"/>
    </source>
</evidence>